<dbReference type="GO" id="GO:0005524">
    <property type="term" value="F:ATP binding"/>
    <property type="evidence" value="ECO:0007669"/>
    <property type="project" value="UniProtKB-KW"/>
</dbReference>
<dbReference type="GO" id="GO:0016887">
    <property type="term" value="F:ATP hydrolysis activity"/>
    <property type="evidence" value="ECO:0007669"/>
    <property type="project" value="InterPro"/>
</dbReference>
<dbReference type="InterPro" id="IPR003838">
    <property type="entry name" value="ABC3_permease_C"/>
</dbReference>
<evidence type="ECO:0000259" key="13">
    <source>
        <dbReference type="PROSITE" id="PS50893"/>
    </source>
</evidence>
<dbReference type="Gene3D" id="3.40.50.300">
    <property type="entry name" value="P-loop containing nucleotide triphosphate hydrolases"/>
    <property type="match status" value="1"/>
</dbReference>
<evidence type="ECO:0000256" key="7">
    <source>
        <dbReference type="ARBA" id="ARBA00022840"/>
    </source>
</evidence>
<dbReference type="PROSITE" id="PS50893">
    <property type="entry name" value="ABC_TRANSPORTER_2"/>
    <property type="match status" value="1"/>
</dbReference>
<dbReference type="OrthoDB" id="9802264at2"/>
<dbReference type="InterPro" id="IPR017911">
    <property type="entry name" value="MacB-like_ATP-bd"/>
</dbReference>
<dbReference type="CDD" id="cd03255">
    <property type="entry name" value="ABC_MJ0796_LolCDE_FtsE"/>
    <property type="match status" value="1"/>
</dbReference>
<evidence type="ECO:0000256" key="12">
    <source>
        <dbReference type="SAM" id="Phobius"/>
    </source>
</evidence>
<dbReference type="Pfam" id="PF02687">
    <property type="entry name" value="FtsX"/>
    <property type="match status" value="1"/>
</dbReference>
<dbReference type="PANTHER" id="PTHR24220">
    <property type="entry name" value="IMPORT ATP-BINDING PROTEIN"/>
    <property type="match status" value="1"/>
</dbReference>
<evidence type="ECO:0000256" key="9">
    <source>
        <dbReference type="ARBA" id="ARBA00023136"/>
    </source>
</evidence>
<evidence type="ECO:0000256" key="6">
    <source>
        <dbReference type="ARBA" id="ARBA00022741"/>
    </source>
</evidence>
<dbReference type="InterPro" id="IPR015854">
    <property type="entry name" value="ABC_transpr_LolD-like"/>
</dbReference>
<feature type="region of interest" description="Disordered" evidence="11">
    <location>
        <begin position="235"/>
        <end position="256"/>
    </location>
</feature>
<gene>
    <name evidence="14" type="primary">macB</name>
    <name evidence="14" type="ORF">GCM10010995_04380</name>
</gene>
<dbReference type="GO" id="GO:0022857">
    <property type="term" value="F:transmembrane transporter activity"/>
    <property type="evidence" value="ECO:0007669"/>
    <property type="project" value="TreeGrafter"/>
</dbReference>
<keyword evidence="5 12" id="KW-0812">Transmembrane</keyword>
<feature type="domain" description="ABC transporter" evidence="13">
    <location>
        <begin position="5"/>
        <end position="246"/>
    </location>
</feature>
<dbReference type="PANTHER" id="PTHR24220:SF692">
    <property type="entry name" value="ABC TRANSPORTER DOMAIN-CONTAINING PROTEIN"/>
    <property type="match status" value="1"/>
</dbReference>
<dbReference type="EMBL" id="BMJS01000002">
    <property type="protein sequence ID" value="GGF90189.1"/>
    <property type="molecule type" value="Genomic_DNA"/>
</dbReference>
<evidence type="ECO:0000313" key="14">
    <source>
        <dbReference type="EMBL" id="GGF90189.1"/>
    </source>
</evidence>
<keyword evidence="7 14" id="KW-0067">ATP-binding</keyword>
<evidence type="ECO:0000256" key="1">
    <source>
        <dbReference type="ARBA" id="ARBA00004429"/>
    </source>
</evidence>
<protein>
    <submittedName>
        <fullName evidence="14">Macrolide export ATP-binding/permease protein MacB</fullName>
    </submittedName>
</protein>
<evidence type="ECO:0000313" key="15">
    <source>
        <dbReference type="Proteomes" id="UP000636949"/>
    </source>
</evidence>
<dbReference type="Pfam" id="PF00005">
    <property type="entry name" value="ABC_tran"/>
    <property type="match status" value="1"/>
</dbReference>
<dbReference type="InterPro" id="IPR017871">
    <property type="entry name" value="ABC_transporter-like_CS"/>
</dbReference>
<dbReference type="FunFam" id="3.40.50.300:FF:000032">
    <property type="entry name" value="Export ABC transporter ATP-binding protein"/>
    <property type="match status" value="1"/>
</dbReference>
<organism evidence="14 15">
    <name type="scientific">Cysteiniphilum litorale</name>
    <dbReference type="NCBI Taxonomy" id="2056700"/>
    <lineage>
        <taxon>Bacteria</taxon>
        <taxon>Pseudomonadati</taxon>
        <taxon>Pseudomonadota</taxon>
        <taxon>Gammaproteobacteria</taxon>
        <taxon>Thiotrichales</taxon>
        <taxon>Fastidiosibacteraceae</taxon>
        <taxon>Cysteiniphilum</taxon>
    </lineage>
</organism>
<dbReference type="InterPro" id="IPR025857">
    <property type="entry name" value="MacB_PCD"/>
</dbReference>
<comment type="caution">
    <text evidence="14">The sequence shown here is derived from an EMBL/GenBank/DDBJ whole genome shotgun (WGS) entry which is preliminary data.</text>
</comment>
<dbReference type="PROSITE" id="PS00211">
    <property type="entry name" value="ABC_TRANSPORTER_1"/>
    <property type="match status" value="1"/>
</dbReference>
<evidence type="ECO:0000256" key="11">
    <source>
        <dbReference type="SAM" id="MobiDB-lite"/>
    </source>
</evidence>
<keyword evidence="2" id="KW-0813">Transport</keyword>
<reference evidence="14" key="2">
    <citation type="submission" date="2020-09" db="EMBL/GenBank/DDBJ databases">
        <authorList>
            <person name="Sun Q."/>
            <person name="Zhou Y."/>
        </authorList>
    </citation>
    <scope>NUCLEOTIDE SEQUENCE</scope>
    <source>
        <strain evidence="14">CGMCC 1.15758</strain>
    </source>
</reference>
<dbReference type="AlphaFoldDB" id="A0A8J2Z2F3"/>
<feature type="transmembrane region" description="Helical" evidence="12">
    <location>
        <begin position="543"/>
        <end position="571"/>
    </location>
</feature>
<evidence type="ECO:0000256" key="4">
    <source>
        <dbReference type="ARBA" id="ARBA00022519"/>
    </source>
</evidence>
<keyword evidence="4" id="KW-0997">Cell inner membrane</keyword>
<evidence type="ECO:0000256" key="8">
    <source>
        <dbReference type="ARBA" id="ARBA00022989"/>
    </source>
</evidence>
<keyword evidence="15" id="KW-1185">Reference proteome</keyword>
<dbReference type="Proteomes" id="UP000636949">
    <property type="component" value="Unassembled WGS sequence"/>
</dbReference>
<comment type="similarity">
    <text evidence="10">Belongs to the ABC transporter superfamily. Macrolide exporter (TC 3.A.1.122) family.</text>
</comment>
<dbReference type="RefSeq" id="WP_117001534.1">
    <property type="nucleotide sequence ID" value="NZ_BMJS01000002.1"/>
</dbReference>
<dbReference type="InterPro" id="IPR027417">
    <property type="entry name" value="P-loop_NTPase"/>
</dbReference>
<name>A0A8J2Z2F3_9GAMM</name>
<dbReference type="GO" id="GO:0005886">
    <property type="term" value="C:plasma membrane"/>
    <property type="evidence" value="ECO:0007669"/>
    <property type="project" value="UniProtKB-SubCell"/>
</dbReference>
<keyword evidence="3" id="KW-1003">Cell membrane</keyword>
<dbReference type="GO" id="GO:1902495">
    <property type="term" value="C:transmembrane transporter complex"/>
    <property type="evidence" value="ECO:0007669"/>
    <property type="project" value="UniProtKB-ARBA"/>
</dbReference>
<accession>A0A8J2Z2F3</accession>
<feature type="transmembrane region" description="Helical" evidence="12">
    <location>
        <begin position="634"/>
        <end position="656"/>
    </location>
</feature>
<evidence type="ECO:0000256" key="2">
    <source>
        <dbReference type="ARBA" id="ARBA00022448"/>
    </source>
</evidence>
<evidence type="ECO:0000256" key="3">
    <source>
        <dbReference type="ARBA" id="ARBA00022475"/>
    </source>
</evidence>
<dbReference type="InterPro" id="IPR003439">
    <property type="entry name" value="ABC_transporter-like_ATP-bd"/>
</dbReference>
<comment type="subcellular location">
    <subcellularLocation>
        <location evidence="1">Cell inner membrane</location>
        <topology evidence="1">Multi-pass membrane protein</topology>
    </subcellularLocation>
</comment>
<proteinExistence type="inferred from homology"/>
<dbReference type="InterPro" id="IPR003593">
    <property type="entry name" value="AAA+_ATPase"/>
</dbReference>
<feature type="transmembrane region" description="Helical" evidence="12">
    <location>
        <begin position="281"/>
        <end position="304"/>
    </location>
</feature>
<keyword evidence="8 12" id="KW-1133">Transmembrane helix</keyword>
<keyword evidence="6" id="KW-0547">Nucleotide-binding</keyword>
<dbReference type="Pfam" id="PF12704">
    <property type="entry name" value="MacB_PCD"/>
    <property type="match status" value="1"/>
</dbReference>
<keyword evidence="9 12" id="KW-0472">Membrane</keyword>
<dbReference type="SMART" id="SM00382">
    <property type="entry name" value="AAA"/>
    <property type="match status" value="1"/>
</dbReference>
<sequence length="676" mass="74213">MSLAYEVNSLSFSYHGAMKSTPVLHDINLNITQGEFVAIVGASGSGKSTLLHLLGAMLTLESGNIKINSESLAHADSRKLAQIRAKHIGFVFQQFHLLPKLSVLDNILLPMNYPINIQHDCKALKQKAHDIAKEVGIAHRLDHYPKELSGGEQQRVAIARALMRDADIILADEPTGNLDSHNTQNIMALLTKLNQCGKTIILVTHDKEIAEFAPRTIEIKDGKVLADIKKDNQANSSEKNDLATNQANRQKPSSSSSYTHALTRIFALALRTLMIKKGQTLLTALGVIIGVASIIVMMTLGQYAKDKILASYDKLGAKTVLFYAYKNWMQSASDHSNSAFEQLSVKDDLIPIKRIFPQITMLSPSISSYANSVIFNSNKVHQNQISIQGVNEYFLPIVNTYLAQGRNFSALDIQNADNVCIIGNDINRELFPTQSAIGNVIKIGDYGGSYTCFVIGVLKKKSSSSSDAWNNINTQVLLPFTYLQKVNWSFLAQFYFSVNDVNAVIPVSDALKNYFTSKYGNSGTFMVSPDIDLLHNIQTFLNIFTLMLAVISIVSLVVAGIGITNMMLASISENLYEIGLLKAIGAGDRTIFWSYLIEAILLCLSAGIIGFIFGVGSYELILYIASKFVQEIQFIWFISPFAVLLAFISVVSLGILSGLLPARKAAALDVVKCLNH</sequence>
<evidence type="ECO:0000256" key="5">
    <source>
        <dbReference type="ARBA" id="ARBA00022692"/>
    </source>
</evidence>
<evidence type="ECO:0000256" key="10">
    <source>
        <dbReference type="ARBA" id="ARBA00038388"/>
    </source>
</evidence>
<dbReference type="SUPFAM" id="SSF52540">
    <property type="entry name" value="P-loop containing nucleoside triphosphate hydrolases"/>
    <property type="match status" value="1"/>
</dbReference>
<reference evidence="14" key="1">
    <citation type="journal article" date="2014" name="Int. J. Syst. Evol. Microbiol.">
        <title>Complete genome sequence of Corynebacterium casei LMG S-19264T (=DSM 44701T), isolated from a smear-ripened cheese.</title>
        <authorList>
            <consortium name="US DOE Joint Genome Institute (JGI-PGF)"/>
            <person name="Walter F."/>
            <person name="Albersmeier A."/>
            <person name="Kalinowski J."/>
            <person name="Ruckert C."/>
        </authorList>
    </citation>
    <scope>NUCLEOTIDE SEQUENCE</scope>
    <source>
        <strain evidence="14">CGMCC 1.15758</strain>
    </source>
</reference>
<feature type="transmembrane region" description="Helical" evidence="12">
    <location>
        <begin position="592"/>
        <end position="614"/>
    </location>
</feature>